<organism evidence="2 3">
    <name type="scientific">Lederbergia graminis</name>
    <dbReference type="NCBI Taxonomy" id="735518"/>
    <lineage>
        <taxon>Bacteria</taxon>
        <taxon>Bacillati</taxon>
        <taxon>Bacillota</taxon>
        <taxon>Bacilli</taxon>
        <taxon>Bacillales</taxon>
        <taxon>Bacillaceae</taxon>
        <taxon>Lederbergia</taxon>
    </lineage>
</organism>
<keyword evidence="1" id="KW-0812">Transmembrane</keyword>
<keyword evidence="1" id="KW-0472">Membrane</keyword>
<evidence type="ECO:0000313" key="3">
    <source>
        <dbReference type="Proteomes" id="UP001596147"/>
    </source>
</evidence>
<feature type="transmembrane region" description="Helical" evidence="1">
    <location>
        <begin position="129"/>
        <end position="150"/>
    </location>
</feature>
<dbReference type="InterPro" id="IPR049458">
    <property type="entry name" value="EpsG-like"/>
</dbReference>
<accession>A0ABW0LKP8</accession>
<name>A0ABW0LKP8_9BACI</name>
<evidence type="ECO:0000313" key="2">
    <source>
        <dbReference type="EMBL" id="MFC5465582.1"/>
    </source>
</evidence>
<protein>
    <submittedName>
        <fullName evidence="2">EpsG family protein</fullName>
    </submittedName>
</protein>
<feature type="transmembrane region" description="Helical" evidence="1">
    <location>
        <begin position="203"/>
        <end position="225"/>
    </location>
</feature>
<gene>
    <name evidence="2" type="ORF">ACFPM4_12595</name>
</gene>
<feature type="transmembrane region" description="Helical" evidence="1">
    <location>
        <begin position="315"/>
        <end position="332"/>
    </location>
</feature>
<comment type="caution">
    <text evidence="2">The sequence shown here is derived from an EMBL/GenBank/DDBJ whole genome shotgun (WGS) entry which is preliminary data.</text>
</comment>
<reference evidence="3" key="1">
    <citation type="journal article" date="2019" name="Int. J. Syst. Evol. Microbiol.">
        <title>The Global Catalogue of Microorganisms (GCM) 10K type strain sequencing project: providing services to taxonomists for standard genome sequencing and annotation.</title>
        <authorList>
            <consortium name="The Broad Institute Genomics Platform"/>
            <consortium name="The Broad Institute Genome Sequencing Center for Infectious Disease"/>
            <person name="Wu L."/>
            <person name="Ma J."/>
        </authorList>
    </citation>
    <scope>NUCLEOTIDE SEQUENCE [LARGE SCALE GENOMIC DNA]</scope>
    <source>
        <strain evidence="3">CGMCC 1.12237</strain>
    </source>
</reference>
<feature type="transmembrane region" description="Helical" evidence="1">
    <location>
        <begin position="257"/>
        <end position="277"/>
    </location>
</feature>
<feature type="transmembrane region" description="Helical" evidence="1">
    <location>
        <begin position="170"/>
        <end position="191"/>
    </location>
</feature>
<dbReference type="RefSeq" id="WP_382352218.1">
    <property type="nucleotide sequence ID" value="NZ_JBHSMC010000015.1"/>
</dbReference>
<sequence length="379" mass="45613">MEKIINVLIFVFIILIFILLSFFEKKFNYNTKKKIILFGIFLTSIIGAFRVVGSDLENYRLIFENSPVITSFNFFENIFYYNYEPMFLILISIIKQFGLGFKTFLFIFLFIPLFILYKIIVNKEKDLPLTTFALFLFLYLFSSDIIRHFFSAIIYLSALYSLSKNNNVKFYFKSFISVTMHYSNIVIFFIRPFIKMRWTVSKYILIIITCIIVSFITRDILFNYFETKTFTNIIFRKFQNYLLYYNNRYEYLSYSHVILKFLLQYLIVFLYFLIIIITFKYSEIVQDKFYKLLLNSQIIGSIILLVTIIFDASQMGLRLNFLLSIGSFLLLKEILFKYYKGKKIIMYSWLLIYLSFNIFIRALYNMGVYNPNYGYYLGF</sequence>
<keyword evidence="1" id="KW-1133">Transmembrane helix</keyword>
<feature type="transmembrane region" description="Helical" evidence="1">
    <location>
        <begin position="87"/>
        <end position="117"/>
    </location>
</feature>
<feature type="transmembrane region" description="Helical" evidence="1">
    <location>
        <begin position="289"/>
        <end position="309"/>
    </location>
</feature>
<feature type="transmembrane region" description="Helical" evidence="1">
    <location>
        <begin position="344"/>
        <end position="364"/>
    </location>
</feature>
<evidence type="ECO:0000256" key="1">
    <source>
        <dbReference type="SAM" id="Phobius"/>
    </source>
</evidence>
<dbReference type="Proteomes" id="UP001596147">
    <property type="component" value="Unassembled WGS sequence"/>
</dbReference>
<dbReference type="Pfam" id="PF14897">
    <property type="entry name" value="EpsG"/>
    <property type="match status" value="1"/>
</dbReference>
<proteinExistence type="predicted"/>
<feature type="transmembrane region" description="Helical" evidence="1">
    <location>
        <begin position="6"/>
        <end position="23"/>
    </location>
</feature>
<keyword evidence="3" id="KW-1185">Reference proteome</keyword>
<feature type="transmembrane region" description="Helical" evidence="1">
    <location>
        <begin position="35"/>
        <end position="53"/>
    </location>
</feature>
<dbReference type="EMBL" id="JBHSMC010000015">
    <property type="protein sequence ID" value="MFC5465582.1"/>
    <property type="molecule type" value="Genomic_DNA"/>
</dbReference>